<comment type="caution">
    <text evidence="8">The sequence shown here is derived from an EMBL/GenBank/DDBJ whole genome shotgun (WGS) entry which is preliminary data.</text>
</comment>
<dbReference type="InterPro" id="IPR001640">
    <property type="entry name" value="Lgt"/>
</dbReference>
<dbReference type="PANTHER" id="PTHR30589:SF0">
    <property type="entry name" value="PHOSPHATIDYLGLYCEROL--PROLIPOPROTEIN DIACYLGLYCERYL TRANSFERASE"/>
    <property type="match status" value="1"/>
</dbReference>
<keyword evidence="3 7" id="KW-0808">Transferase</keyword>
<evidence type="ECO:0000256" key="7">
    <source>
        <dbReference type="HAMAP-Rule" id="MF_01147"/>
    </source>
</evidence>
<protein>
    <recommendedName>
        <fullName evidence="7">Phosphatidylglycerol--prolipoprotein diacylglyceryl transferase</fullName>
        <ecNumber evidence="7">2.5.1.145</ecNumber>
    </recommendedName>
</protein>
<feature type="transmembrane region" description="Helical" evidence="7">
    <location>
        <begin position="47"/>
        <end position="67"/>
    </location>
</feature>
<dbReference type="EC" id="2.5.1.145" evidence="7"/>
<keyword evidence="6 7" id="KW-0472">Membrane</keyword>
<dbReference type="GO" id="GO:0042158">
    <property type="term" value="P:lipoprotein biosynthetic process"/>
    <property type="evidence" value="ECO:0007669"/>
    <property type="project" value="UniProtKB-UniRule"/>
</dbReference>
<feature type="transmembrane region" description="Helical" evidence="7">
    <location>
        <begin position="87"/>
        <end position="107"/>
    </location>
</feature>
<comment type="similarity">
    <text evidence="1 7">Belongs to the Lgt family.</text>
</comment>
<dbReference type="GO" id="GO:0008961">
    <property type="term" value="F:phosphatidylglycerol-prolipoprotein diacylglyceryl transferase activity"/>
    <property type="evidence" value="ECO:0007669"/>
    <property type="project" value="UniProtKB-UniRule"/>
</dbReference>
<gene>
    <name evidence="7" type="primary">lgt</name>
    <name evidence="8" type="ORF">IAB16_03490</name>
</gene>
<accession>A0A940IDC3</accession>
<name>A0A940IDC3_9FIRM</name>
<feature type="transmembrane region" description="Helical" evidence="7">
    <location>
        <begin position="199"/>
        <end position="216"/>
    </location>
</feature>
<evidence type="ECO:0000256" key="3">
    <source>
        <dbReference type="ARBA" id="ARBA00022679"/>
    </source>
</evidence>
<dbReference type="EMBL" id="JADINF010000082">
    <property type="protein sequence ID" value="MBO8424062.1"/>
    <property type="molecule type" value="Genomic_DNA"/>
</dbReference>
<feature type="binding site" evidence="7">
    <location>
        <position position="134"/>
    </location>
    <ligand>
        <name>a 1,2-diacyl-sn-glycero-3-phospho-(1'-sn-glycerol)</name>
        <dbReference type="ChEBI" id="CHEBI:64716"/>
    </ligand>
</feature>
<feature type="transmembrane region" description="Helical" evidence="7">
    <location>
        <begin position="12"/>
        <end position="35"/>
    </location>
</feature>
<comment type="catalytic activity">
    <reaction evidence="7">
        <text>L-cysteinyl-[prolipoprotein] + a 1,2-diacyl-sn-glycero-3-phospho-(1'-sn-glycerol) = an S-1,2-diacyl-sn-glyceryl-L-cysteinyl-[prolipoprotein] + sn-glycerol 1-phosphate + H(+)</text>
        <dbReference type="Rhea" id="RHEA:56712"/>
        <dbReference type="Rhea" id="RHEA-COMP:14679"/>
        <dbReference type="Rhea" id="RHEA-COMP:14680"/>
        <dbReference type="ChEBI" id="CHEBI:15378"/>
        <dbReference type="ChEBI" id="CHEBI:29950"/>
        <dbReference type="ChEBI" id="CHEBI:57685"/>
        <dbReference type="ChEBI" id="CHEBI:64716"/>
        <dbReference type="ChEBI" id="CHEBI:140658"/>
        <dbReference type="EC" id="2.5.1.145"/>
    </reaction>
</comment>
<evidence type="ECO:0000256" key="1">
    <source>
        <dbReference type="ARBA" id="ARBA00007150"/>
    </source>
</evidence>
<comment type="pathway">
    <text evidence="7">Protein modification; lipoprotein biosynthesis (diacylglyceryl transfer).</text>
</comment>
<dbReference type="HAMAP" id="MF_01147">
    <property type="entry name" value="Lgt"/>
    <property type="match status" value="1"/>
</dbReference>
<keyword evidence="2 7" id="KW-1003">Cell membrane</keyword>
<evidence type="ECO:0000256" key="4">
    <source>
        <dbReference type="ARBA" id="ARBA00022692"/>
    </source>
</evidence>
<sequence>MYPYLFGNEHLPMYGILMASGAAVGILAALANNSVMKKKSLSSVQNIDIFFGALYAFIFGIIGAKLFSIFGNLQYVFSGQLSLMDLISSGFVFYGGFVGGAFGILLYSKIYKIPIIEFFDRLVVGVPIGHAIGRMGCLCSGCCYGKPTDSAIGIVFAHPLDVSTPTGIKLVPTQIIEALSLVVIFAILIAVSHTVRKKGTVTFVYAMLYAAARFVIEFFRGDVRRVFNNTLTGSQIFSIIVLTVAIVAIIVYKVYIFKKKRQPE</sequence>
<dbReference type="Proteomes" id="UP000727857">
    <property type="component" value="Unassembled WGS sequence"/>
</dbReference>
<evidence type="ECO:0000313" key="8">
    <source>
        <dbReference type="EMBL" id="MBO8424062.1"/>
    </source>
</evidence>
<dbReference type="GO" id="GO:0005886">
    <property type="term" value="C:plasma membrane"/>
    <property type="evidence" value="ECO:0007669"/>
    <property type="project" value="UniProtKB-SubCell"/>
</dbReference>
<dbReference type="Pfam" id="PF01790">
    <property type="entry name" value="LGT"/>
    <property type="match status" value="1"/>
</dbReference>
<keyword evidence="4 7" id="KW-0812">Transmembrane</keyword>
<evidence type="ECO:0000256" key="2">
    <source>
        <dbReference type="ARBA" id="ARBA00022475"/>
    </source>
</evidence>
<evidence type="ECO:0000313" key="9">
    <source>
        <dbReference type="Proteomes" id="UP000727857"/>
    </source>
</evidence>
<comment type="function">
    <text evidence="7">Catalyzes the transfer of the diacylglyceryl group from phosphatidylglycerol to the sulfhydryl group of the N-terminal cysteine of a prolipoprotein, the first step in the formation of mature lipoproteins.</text>
</comment>
<reference evidence="8" key="2">
    <citation type="journal article" date="2021" name="PeerJ">
        <title>Extensive microbial diversity within the chicken gut microbiome revealed by metagenomics and culture.</title>
        <authorList>
            <person name="Gilroy R."/>
            <person name="Ravi A."/>
            <person name="Getino M."/>
            <person name="Pursley I."/>
            <person name="Horton D.L."/>
            <person name="Alikhan N.F."/>
            <person name="Baker D."/>
            <person name="Gharbi K."/>
            <person name="Hall N."/>
            <person name="Watson M."/>
            <person name="Adriaenssens E.M."/>
            <person name="Foster-Nyarko E."/>
            <person name="Jarju S."/>
            <person name="Secka A."/>
            <person name="Antonio M."/>
            <person name="Oren A."/>
            <person name="Chaudhuri R.R."/>
            <person name="La Ragione R."/>
            <person name="Hildebrand F."/>
            <person name="Pallen M.J."/>
        </authorList>
    </citation>
    <scope>NUCLEOTIDE SEQUENCE</scope>
    <source>
        <strain evidence="8">517</strain>
    </source>
</reference>
<dbReference type="AlphaFoldDB" id="A0A940IDC3"/>
<keyword evidence="5 7" id="KW-1133">Transmembrane helix</keyword>
<reference evidence="8" key="1">
    <citation type="submission" date="2020-10" db="EMBL/GenBank/DDBJ databases">
        <authorList>
            <person name="Gilroy R."/>
        </authorList>
    </citation>
    <scope>NUCLEOTIDE SEQUENCE</scope>
    <source>
        <strain evidence="8">517</strain>
    </source>
</reference>
<evidence type="ECO:0000256" key="6">
    <source>
        <dbReference type="ARBA" id="ARBA00023136"/>
    </source>
</evidence>
<feature type="transmembrane region" description="Helical" evidence="7">
    <location>
        <begin position="175"/>
        <end position="193"/>
    </location>
</feature>
<comment type="subcellular location">
    <subcellularLocation>
        <location evidence="7">Cell membrane</location>
        <topology evidence="7">Multi-pass membrane protein</topology>
    </subcellularLocation>
</comment>
<dbReference type="PANTHER" id="PTHR30589">
    <property type="entry name" value="PROLIPOPROTEIN DIACYLGLYCERYL TRANSFERASE"/>
    <property type="match status" value="1"/>
</dbReference>
<organism evidence="8 9">
    <name type="scientific">Candidatus Stercoripulliclostridium pullicola</name>
    <dbReference type="NCBI Taxonomy" id="2840953"/>
    <lineage>
        <taxon>Bacteria</taxon>
        <taxon>Bacillati</taxon>
        <taxon>Bacillota</taxon>
        <taxon>Clostridia</taxon>
        <taxon>Eubacteriales</taxon>
        <taxon>Candidatus Stercoripulliclostridium</taxon>
    </lineage>
</organism>
<evidence type="ECO:0000256" key="5">
    <source>
        <dbReference type="ARBA" id="ARBA00022989"/>
    </source>
</evidence>
<proteinExistence type="inferred from homology"/>
<feature type="transmembrane region" description="Helical" evidence="7">
    <location>
        <begin position="236"/>
        <end position="257"/>
    </location>
</feature>